<dbReference type="EMBL" id="VJMH01007217">
    <property type="protein sequence ID" value="KAF0685145.1"/>
    <property type="molecule type" value="Genomic_DNA"/>
</dbReference>
<keyword evidence="2" id="KW-0694">RNA-binding</keyword>
<dbReference type="CDD" id="cd16618">
    <property type="entry name" value="mRING-HC-C4C4_CNOT4"/>
    <property type="match status" value="1"/>
</dbReference>
<evidence type="ECO:0000256" key="3">
    <source>
        <dbReference type="SAM" id="MobiDB-lite"/>
    </source>
</evidence>
<dbReference type="InterPro" id="IPR001841">
    <property type="entry name" value="Znf_RING"/>
</dbReference>
<dbReference type="Proteomes" id="UP000332933">
    <property type="component" value="Unassembled WGS sequence"/>
</dbReference>
<sequence>MSEEEVDCCPLCMEELDLTDKTFDACRCGYQVGCANVCLWCWHQIKNEYNGLCPACRAPVVRRTKQRKQKEKIEKKSTAPPRAAPINRKSLVNVRVMQRNLVYVIGLPVHYADDDLLRSKDCFGQYGRIVKAVVNKSHLNSDRNNATASAYITFAHKPDAQNCIDLIDGYILDGSLLRASFGTTKYCNFFLRNLSCNNPECLYLHELGETDDSFTKEEMQTAGKGCFREIGPYEDRRGNAFPSLTASMREAASTDTRSASSAAATALRQAANGGGASSDAQRKAHSAAAIAKLKQHTERDDDKKTNTQTRPKPETSAAASPQSSTSTQASSTAASPAKEAAPAKPALYVDTSRSNGATAQADVRPAADEPLWNQPFPKPQMGAPDDQGPPRAMNHVFSPFGMGFDGGIGRKQQGLAPPPGSSPPHHLPLPPPQLSPPDATAFHHDALQPPPHVSAWNFEFAERQPTPPSTVGHSTFEFASVDAAFTSRNESSEALAGLLGVQLSAKPLLGSSMLPPPPTSGNGGGNGGSNSSKARGSRFSFANKADSPPPHPPSSTAPMEDYNPFGGSGMYGVRSPEKRLFDESSSSAFLSMPPPSSSADASISGLAFLQQMLPNVNISYGREPTEQHLHRPAYTQSFDQKSSWSAGDIRADVAADPFWARSPSAFDRAPLPPPPSSASNYSFQDPAIVTQGGAPYGSSPFYQDEHKPPFGRPPYASPQHSVGRS</sequence>
<dbReference type="GO" id="GO:0003723">
    <property type="term" value="F:RNA binding"/>
    <property type="evidence" value="ECO:0007669"/>
    <property type="project" value="UniProtKB-UniRule"/>
</dbReference>
<dbReference type="InterPro" id="IPR039515">
    <property type="entry name" value="NOT4_mRING-HC-C4C4"/>
</dbReference>
<dbReference type="InterPro" id="IPR035979">
    <property type="entry name" value="RBD_domain_sf"/>
</dbReference>
<organism evidence="7 8">
    <name type="scientific">Aphanomyces stellatus</name>
    <dbReference type="NCBI Taxonomy" id="120398"/>
    <lineage>
        <taxon>Eukaryota</taxon>
        <taxon>Sar</taxon>
        <taxon>Stramenopiles</taxon>
        <taxon>Oomycota</taxon>
        <taxon>Saprolegniomycetes</taxon>
        <taxon>Saprolegniales</taxon>
        <taxon>Verrucalvaceae</taxon>
        <taxon>Aphanomyces</taxon>
    </lineage>
</organism>
<keyword evidence="1" id="KW-0862">Zinc</keyword>
<dbReference type="Pfam" id="PF14570">
    <property type="entry name" value="zf-RING_4"/>
    <property type="match status" value="1"/>
</dbReference>
<dbReference type="GO" id="GO:0030014">
    <property type="term" value="C:CCR4-NOT complex"/>
    <property type="evidence" value="ECO:0007669"/>
    <property type="project" value="InterPro"/>
</dbReference>
<dbReference type="InterPro" id="IPR034261">
    <property type="entry name" value="CNOT4_RRM"/>
</dbReference>
<evidence type="ECO:0000256" key="1">
    <source>
        <dbReference type="PROSITE-ProRule" id="PRU00175"/>
    </source>
</evidence>
<dbReference type="SUPFAM" id="SSF54928">
    <property type="entry name" value="RNA-binding domain, RBD"/>
    <property type="match status" value="1"/>
</dbReference>
<keyword evidence="1" id="KW-0479">Metal-binding</keyword>
<dbReference type="OrthoDB" id="1923159at2759"/>
<gene>
    <name evidence="7" type="primary">Aste57867_22916</name>
    <name evidence="6" type="ORF">As57867_022845</name>
    <name evidence="7" type="ORF">ASTE57867_22916</name>
</gene>
<evidence type="ECO:0000259" key="4">
    <source>
        <dbReference type="PROSITE" id="PS50089"/>
    </source>
</evidence>
<proteinExistence type="predicted"/>
<dbReference type="SMART" id="SM00360">
    <property type="entry name" value="RRM"/>
    <property type="match status" value="1"/>
</dbReference>
<dbReference type="InterPro" id="IPR003954">
    <property type="entry name" value="RRM_euk-type"/>
</dbReference>
<feature type="domain" description="RING-type" evidence="4">
    <location>
        <begin position="9"/>
        <end position="57"/>
    </location>
</feature>
<protein>
    <submittedName>
        <fullName evidence="7">Aste57867_22916 protein</fullName>
    </submittedName>
</protein>
<feature type="compositionally biased region" description="Low complexity" evidence="3">
    <location>
        <begin position="249"/>
        <end position="271"/>
    </location>
</feature>
<feature type="compositionally biased region" description="Pro residues" evidence="3">
    <location>
        <begin position="416"/>
        <end position="435"/>
    </location>
</feature>
<accession>A0A485LM18</accession>
<name>A0A485LM18_9STRA</name>
<dbReference type="EMBL" id="CAADRA010007243">
    <property type="protein sequence ID" value="VFT99566.1"/>
    <property type="molecule type" value="Genomic_DNA"/>
</dbReference>
<dbReference type="InterPro" id="IPR013083">
    <property type="entry name" value="Znf_RING/FYVE/PHD"/>
</dbReference>
<keyword evidence="8" id="KW-1185">Reference proteome</keyword>
<evidence type="ECO:0000256" key="2">
    <source>
        <dbReference type="PROSITE-ProRule" id="PRU00176"/>
    </source>
</evidence>
<feature type="region of interest" description="Disordered" evidence="3">
    <location>
        <begin position="405"/>
        <end position="450"/>
    </location>
</feature>
<dbReference type="SUPFAM" id="SSF57850">
    <property type="entry name" value="RING/U-box"/>
    <property type="match status" value="1"/>
</dbReference>
<dbReference type="Pfam" id="PF00076">
    <property type="entry name" value="RRM_1"/>
    <property type="match status" value="1"/>
</dbReference>
<feature type="region of interest" description="Disordered" evidence="3">
    <location>
        <begin position="665"/>
        <end position="725"/>
    </location>
</feature>
<dbReference type="PROSITE" id="PS50089">
    <property type="entry name" value="ZF_RING_2"/>
    <property type="match status" value="1"/>
</dbReference>
<evidence type="ECO:0000313" key="6">
    <source>
        <dbReference type="EMBL" id="KAF0685145.1"/>
    </source>
</evidence>
<dbReference type="GO" id="GO:0016567">
    <property type="term" value="P:protein ubiquitination"/>
    <property type="evidence" value="ECO:0007669"/>
    <property type="project" value="TreeGrafter"/>
</dbReference>
<dbReference type="CDD" id="cd12438">
    <property type="entry name" value="RRM_CNOT4"/>
    <property type="match status" value="1"/>
</dbReference>
<dbReference type="InterPro" id="IPR039780">
    <property type="entry name" value="Mot2"/>
</dbReference>
<dbReference type="SMART" id="SM00361">
    <property type="entry name" value="RRM_1"/>
    <property type="match status" value="1"/>
</dbReference>
<dbReference type="Gene3D" id="3.30.40.10">
    <property type="entry name" value="Zinc/RING finger domain, C3HC4 (zinc finger)"/>
    <property type="match status" value="1"/>
</dbReference>
<dbReference type="AlphaFoldDB" id="A0A485LM18"/>
<dbReference type="GO" id="GO:0004842">
    <property type="term" value="F:ubiquitin-protein transferase activity"/>
    <property type="evidence" value="ECO:0007669"/>
    <property type="project" value="InterPro"/>
</dbReference>
<evidence type="ECO:0000259" key="5">
    <source>
        <dbReference type="PROSITE" id="PS50102"/>
    </source>
</evidence>
<evidence type="ECO:0000313" key="8">
    <source>
        <dbReference type="Proteomes" id="UP000332933"/>
    </source>
</evidence>
<reference evidence="6" key="2">
    <citation type="submission" date="2019-06" db="EMBL/GenBank/DDBJ databases">
        <title>Genomics analysis of Aphanomyces spp. identifies a new class of oomycete effector associated with host adaptation.</title>
        <authorList>
            <person name="Gaulin E."/>
        </authorList>
    </citation>
    <scope>NUCLEOTIDE SEQUENCE</scope>
    <source>
        <strain evidence="6">CBS 578.67</strain>
    </source>
</reference>
<dbReference type="InterPro" id="IPR000504">
    <property type="entry name" value="RRM_dom"/>
</dbReference>
<feature type="domain" description="RRM" evidence="5">
    <location>
        <begin position="100"/>
        <end position="184"/>
    </location>
</feature>
<feature type="region of interest" description="Disordered" evidence="3">
    <location>
        <begin position="509"/>
        <end position="569"/>
    </location>
</feature>
<dbReference type="Gene3D" id="3.30.70.330">
    <property type="match status" value="1"/>
</dbReference>
<feature type="compositionally biased region" description="Low complexity" evidence="3">
    <location>
        <begin position="315"/>
        <end position="346"/>
    </location>
</feature>
<feature type="compositionally biased region" description="Basic and acidic residues" evidence="3">
    <location>
        <begin position="295"/>
        <end position="305"/>
    </location>
</feature>
<evidence type="ECO:0000313" key="7">
    <source>
        <dbReference type="EMBL" id="VFT99566.1"/>
    </source>
</evidence>
<dbReference type="InterPro" id="IPR012677">
    <property type="entry name" value="Nucleotide-bd_a/b_plait_sf"/>
</dbReference>
<reference evidence="7 8" key="1">
    <citation type="submission" date="2019-03" db="EMBL/GenBank/DDBJ databases">
        <authorList>
            <person name="Gaulin E."/>
            <person name="Dumas B."/>
        </authorList>
    </citation>
    <scope>NUCLEOTIDE SEQUENCE [LARGE SCALE GENOMIC DNA]</scope>
    <source>
        <strain evidence="7">CBS 568.67</strain>
    </source>
</reference>
<dbReference type="PANTHER" id="PTHR12603:SF0">
    <property type="entry name" value="CCR4-NOT TRANSCRIPTION COMPLEX SUBUNIT 4"/>
    <property type="match status" value="1"/>
</dbReference>
<feature type="region of interest" description="Disordered" evidence="3">
    <location>
        <begin position="248"/>
        <end position="388"/>
    </location>
</feature>
<keyword evidence="1" id="KW-0863">Zinc-finger</keyword>
<dbReference type="PANTHER" id="PTHR12603">
    <property type="entry name" value="CCR4-NOT TRANSCRIPTION COMPLEX RELATED"/>
    <property type="match status" value="1"/>
</dbReference>
<dbReference type="PROSITE" id="PS50102">
    <property type="entry name" value="RRM"/>
    <property type="match status" value="1"/>
</dbReference>
<dbReference type="GO" id="GO:0008270">
    <property type="term" value="F:zinc ion binding"/>
    <property type="evidence" value="ECO:0007669"/>
    <property type="project" value="UniProtKB-KW"/>
</dbReference>